<sequence>MPVVEVHVIQSHSPLAVEILSIEYGGLDVLGEQQRESVSGALDLVAVIRVFSTGHLVISLCRLCTSHTSTAAHPCCETCLLQVNIRKPFEPHGLLGGYRIRELSWVRSVAESGSLRSEELRARDVKRILNNKGMSLLCPSFLPLGYESLPTQACLSRDRVGL</sequence>
<keyword evidence="2" id="KW-1185">Reference proteome</keyword>
<comment type="caution">
    <text evidence="1">The sequence shown here is derived from an EMBL/GenBank/DDBJ whole genome shotgun (WGS) entry which is preliminary data.</text>
</comment>
<name>A0AAI9ZKL8_9PEZI</name>
<dbReference type="EMBL" id="JAHMHQ010000022">
    <property type="protein sequence ID" value="KAK1624999.1"/>
    <property type="molecule type" value="Genomic_DNA"/>
</dbReference>
<organism evidence="1 2">
    <name type="scientific">Colletotrichum phormii</name>
    <dbReference type="NCBI Taxonomy" id="359342"/>
    <lineage>
        <taxon>Eukaryota</taxon>
        <taxon>Fungi</taxon>
        <taxon>Dikarya</taxon>
        <taxon>Ascomycota</taxon>
        <taxon>Pezizomycotina</taxon>
        <taxon>Sordariomycetes</taxon>
        <taxon>Hypocreomycetidae</taxon>
        <taxon>Glomerellales</taxon>
        <taxon>Glomerellaceae</taxon>
        <taxon>Colletotrichum</taxon>
        <taxon>Colletotrichum acutatum species complex</taxon>
    </lineage>
</organism>
<evidence type="ECO:0000313" key="1">
    <source>
        <dbReference type="EMBL" id="KAK1624999.1"/>
    </source>
</evidence>
<dbReference type="GeneID" id="85466266"/>
<dbReference type="Proteomes" id="UP001243989">
    <property type="component" value="Unassembled WGS sequence"/>
</dbReference>
<evidence type="ECO:0000313" key="2">
    <source>
        <dbReference type="Proteomes" id="UP001243989"/>
    </source>
</evidence>
<gene>
    <name evidence="1" type="ORF">BDP81DRAFT_104246</name>
</gene>
<accession>A0AAI9ZKL8</accession>
<proteinExistence type="predicted"/>
<reference evidence="1" key="1">
    <citation type="submission" date="2021-06" db="EMBL/GenBank/DDBJ databases">
        <title>Comparative genomics, transcriptomics and evolutionary studies reveal genomic signatures of adaptation to plant cell wall in hemibiotrophic fungi.</title>
        <authorList>
            <consortium name="DOE Joint Genome Institute"/>
            <person name="Baroncelli R."/>
            <person name="Diaz J.F."/>
            <person name="Benocci T."/>
            <person name="Peng M."/>
            <person name="Battaglia E."/>
            <person name="Haridas S."/>
            <person name="Andreopoulos W."/>
            <person name="Labutti K."/>
            <person name="Pangilinan J."/>
            <person name="Floch G.L."/>
            <person name="Makela M.R."/>
            <person name="Henrissat B."/>
            <person name="Grigoriev I.V."/>
            <person name="Crouch J.A."/>
            <person name="De Vries R.P."/>
            <person name="Sukno S.A."/>
            <person name="Thon M.R."/>
        </authorList>
    </citation>
    <scope>NUCLEOTIDE SEQUENCE</scope>
    <source>
        <strain evidence="1">CBS 102054</strain>
    </source>
</reference>
<dbReference type="AlphaFoldDB" id="A0AAI9ZKL8"/>
<dbReference type="RefSeq" id="XP_060440994.1">
    <property type="nucleotide sequence ID" value="XM_060581404.1"/>
</dbReference>
<protein>
    <submittedName>
        <fullName evidence="1">Uncharacterized protein</fullName>
    </submittedName>
</protein>